<evidence type="ECO:0000256" key="2">
    <source>
        <dbReference type="ARBA" id="ARBA00022598"/>
    </source>
</evidence>
<reference evidence="5 6" key="1">
    <citation type="submission" date="2016-11" db="EMBL/GenBank/DDBJ databases">
        <authorList>
            <person name="Jaros S."/>
            <person name="Januszkiewicz K."/>
            <person name="Wedrychowicz H."/>
        </authorList>
    </citation>
    <scope>NUCLEOTIDE SEQUENCE [LARGE SCALE GENOMIC DNA]</scope>
    <source>
        <strain evidence="5 6">DSM 17918</strain>
    </source>
</reference>
<dbReference type="FunFam" id="3.40.50.12780:FF:000003">
    <property type="entry name" value="Long-chain-fatty-acid--CoA ligase FadD"/>
    <property type="match status" value="1"/>
</dbReference>
<dbReference type="Gene3D" id="3.40.50.980">
    <property type="match status" value="2"/>
</dbReference>
<protein>
    <submittedName>
        <fullName evidence="5">Fatty-acyl-CoA synthase</fullName>
    </submittedName>
</protein>
<keyword evidence="2" id="KW-0436">Ligase</keyword>
<organism evidence="5 6">
    <name type="scientific">Caldanaerobius fijiensis DSM 17918</name>
    <dbReference type="NCBI Taxonomy" id="1121256"/>
    <lineage>
        <taxon>Bacteria</taxon>
        <taxon>Bacillati</taxon>
        <taxon>Bacillota</taxon>
        <taxon>Clostridia</taxon>
        <taxon>Thermoanaerobacterales</taxon>
        <taxon>Thermoanaerobacteraceae</taxon>
        <taxon>Caldanaerobius</taxon>
    </lineage>
</organism>
<dbReference type="CDD" id="cd05917">
    <property type="entry name" value="FACL_like_2"/>
    <property type="match status" value="1"/>
</dbReference>
<dbReference type="InterPro" id="IPR025110">
    <property type="entry name" value="AMP-bd_C"/>
</dbReference>
<evidence type="ECO:0000259" key="3">
    <source>
        <dbReference type="Pfam" id="PF00501"/>
    </source>
</evidence>
<dbReference type="InterPro" id="IPR045851">
    <property type="entry name" value="AMP-bd_C_sf"/>
</dbReference>
<dbReference type="FunFam" id="3.30.300.30:FF:000008">
    <property type="entry name" value="2,3-dihydroxybenzoate-AMP ligase"/>
    <property type="match status" value="1"/>
</dbReference>
<evidence type="ECO:0000256" key="1">
    <source>
        <dbReference type="ARBA" id="ARBA00006432"/>
    </source>
</evidence>
<dbReference type="PANTHER" id="PTHR43201:SF5">
    <property type="entry name" value="MEDIUM-CHAIN ACYL-COA LIGASE ACSF2, MITOCHONDRIAL"/>
    <property type="match status" value="1"/>
</dbReference>
<comment type="similarity">
    <text evidence="1">Belongs to the ATP-dependent AMP-binding enzyme family.</text>
</comment>
<dbReference type="AlphaFoldDB" id="A0A1M4V0L1"/>
<dbReference type="GO" id="GO:0006631">
    <property type="term" value="P:fatty acid metabolic process"/>
    <property type="evidence" value="ECO:0007669"/>
    <property type="project" value="TreeGrafter"/>
</dbReference>
<dbReference type="Proteomes" id="UP000184088">
    <property type="component" value="Unassembled WGS sequence"/>
</dbReference>
<dbReference type="RefSeq" id="WP_084110807.1">
    <property type="nucleotide sequence ID" value="NZ_FQVH01000003.1"/>
</dbReference>
<dbReference type="OrthoDB" id="9778383at2"/>
<keyword evidence="6" id="KW-1185">Reference proteome</keyword>
<sequence>MIDMTIGQYLDYIASKYPDQDALIFEDKVRYSYRILKEISNRLAKGLLKIGIKKGDHVAIWATNIPEWVVTLFATAKIGAPLVSINTAYKEHEVEYILRQSDARALVLIDGFKDSDYIKTLYNLVPELKHSSKGILRSSKFPELKAVIYIGNKELPGVYKYEEIMELGSTVDDDELYSVQRSINAHEVIDIQYTSGTTGFPKGAMLTHYNLLNNGDAIASRMNFTTADRLCIPVPLFHCFGYTLSIMACLSKGSTMVLVDHFNPLAVMNAIQRERCTAVHGVPTMFITMLEHPDFENYDFSSLRTGIMAGSVCPIKVMRAVVDRMNIKEITSVYGLTEASPGITQTSVYDSLEDRVTTVGYALPEIEVKIVDPATGCEVPRGVQGEVMARGYNVMKGYYKMPEETEKVIEPDGWLHTGDIGVMDERGYLTITGRLKDMIIRGGENISPREIEEYLYHHPYIKDVQVVGVPDEKYGEEIMAYVIPKEGHILTEEEVIEYAKAGLARFKVPKYVRFLDRFPMTASGKIQKYVLREMGAKDICSQNSYIR</sequence>
<feature type="domain" description="AMP-dependent synthetase/ligase" evidence="3">
    <location>
        <begin position="14"/>
        <end position="399"/>
    </location>
</feature>
<dbReference type="Pfam" id="PF00501">
    <property type="entry name" value="AMP-binding"/>
    <property type="match status" value="1"/>
</dbReference>
<dbReference type="Pfam" id="PF13193">
    <property type="entry name" value="AMP-binding_C"/>
    <property type="match status" value="1"/>
</dbReference>
<dbReference type="EMBL" id="FQVH01000003">
    <property type="protein sequence ID" value="SHE62427.1"/>
    <property type="molecule type" value="Genomic_DNA"/>
</dbReference>
<dbReference type="STRING" id="1121256.SAMN02746089_00548"/>
<accession>A0A1M4V0L1</accession>
<dbReference type="SUPFAM" id="SSF56801">
    <property type="entry name" value="Acetyl-CoA synthetase-like"/>
    <property type="match status" value="1"/>
</dbReference>
<dbReference type="PROSITE" id="PS00455">
    <property type="entry name" value="AMP_BINDING"/>
    <property type="match status" value="1"/>
</dbReference>
<evidence type="ECO:0000259" key="4">
    <source>
        <dbReference type="Pfam" id="PF13193"/>
    </source>
</evidence>
<dbReference type="InterPro" id="IPR020845">
    <property type="entry name" value="AMP-binding_CS"/>
</dbReference>
<dbReference type="PANTHER" id="PTHR43201">
    <property type="entry name" value="ACYL-COA SYNTHETASE"/>
    <property type="match status" value="1"/>
</dbReference>
<dbReference type="Gene3D" id="3.30.300.30">
    <property type="match status" value="1"/>
</dbReference>
<dbReference type="Gene3D" id="2.30.38.10">
    <property type="entry name" value="Luciferase, Domain 3"/>
    <property type="match status" value="1"/>
</dbReference>
<feature type="domain" description="AMP-binding enzyme C-terminal" evidence="4">
    <location>
        <begin position="450"/>
        <end position="525"/>
    </location>
</feature>
<name>A0A1M4V0L1_9THEO</name>
<evidence type="ECO:0000313" key="5">
    <source>
        <dbReference type="EMBL" id="SHE62427.1"/>
    </source>
</evidence>
<dbReference type="GO" id="GO:0031956">
    <property type="term" value="F:medium-chain fatty acid-CoA ligase activity"/>
    <property type="evidence" value="ECO:0007669"/>
    <property type="project" value="TreeGrafter"/>
</dbReference>
<evidence type="ECO:0000313" key="6">
    <source>
        <dbReference type="Proteomes" id="UP000184088"/>
    </source>
</evidence>
<dbReference type="InterPro" id="IPR000873">
    <property type="entry name" value="AMP-dep_synth/lig_dom"/>
</dbReference>
<gene>
    <name evidence="5" type="ORF">SAMN02746089_00548</name>
</gene>
<proteinExistence type="inferred from homology"/>